<dbReference type="PROSITE" id="PS50109">
    <property type="entry name" value="HIS_KIN"/>
    <property type="match status" value="1"/>
</dbReference>
<evidence type="ECO:0000256" key="4">
    <source>
        <dbReference type="ARBA" id="ARBA00022475"/>
    </source>
</evidence>
<dbReference type="GO" id="GO:0005524">
    <property type="term" value="F:ATP binding"/>
    <property type="evidence" value="ECO:0007669"/>
    <property type="project" value="UniProtKB-KW"/>
</dbReference>
<sequence>MSPFRTSLFWRLLVWFFVVNLLVLVLGGFLTRRLIEYTTEVEINWVSLAQGANEAFDRGGQSGLEKWRNDQRQDGIDATLYENGNALVPMRLPPTVRASLPEWLASGHELVTQPYPRLYLAVQNVTGADGKPRQLVALSRTHVRLAPQARQQIFLAIQFGLSLVMIGFVGWWVARSVARPVEALRDAARRITAGELSARVGPRGQKGPGELSALSGDFDAMAERIEALVAHDRAVLQDLSHELRSPLARLQLILDLAQRSRGDVSAPYFLQAEQEIERIDRMTGEMLALSRLEAGIPGLERDKVLLADVVRECVERAELDASAHQVQVKIDLDESVQVFGNVPLLERAVGNLLANAIKFSPKQGVVDVIVRKAGGRAEVSVKDQGPGVPEGELEQLFRPFFRGSNAARAEGHGLGLAIVRRVAQVHDGDIIASNMADSGLAVRLNLPLA</sequence>
<dbReference type="EMBL" id="SJTG01000001">
    <property type="protein sequence ID" value="TCI13497.1"/>
    <property type="molecule type" value="Genomic_DNA"/>
</dbReference>
<evidence type="ECO:0000259" key="11">
    <source>
        <dbReference type="PROSITE" id="PS50109"/>
    </source>
</evidence>
<dbReference type="GO" id="GO:0005886">
    <property type="term" value="C:plasma membrane"/>
    <property type="evidence" value="ECO:0007669"/>
    <property type="project" value="UniProtKB-SubCell"/>
</dbReference>
<dbReference type="SUPFAM" id="SSF158472">
    <property type="entry name" value="HAMP domain-like"/>
    <property type="match status" value="1"/>
</dbReference>
<evidence type="ECO:0000256" key="1">
    <source>
        <dbReference type="ARBA" id="ARBA00000085"/>
    </source>
</evidence>
<comment type="catalytic activity">
    <reaction evidence="1">
        <text>ATP + protein L-histidine = ADP + protein N-phospho-L-histidine.</text>
        <dbReference type="EC" id="2.7.13.3"/>
    </reaction>
</comment>
<dbReference type="CDD" id="cd06225">
    <property type="entry name" value="HAMP"/>
    <property type="match status" value="1"/>
</dbReference>
<dbReference type="Proteomes" id="UP000291822">
    <property type="component" value="Unassembled WGS sequence"/>
</dbReference>
<dbReference type="SUPFAM" id="SSF55874">
    <property type="entry name" value="ATPase domain of HSP90 chaperone/DNA topoisomerase II/histidine kinase"/>
    <property type="match status" value="1"/>
</dbReference>
<comment type="caution">
    <text evidence="13">The sequence shown here is derived from an EMBL/GenBank/DDBJ whole genome shotgun (WGS) entry which is preliminary data.</text>
</comment>
<keyword evidence="7" id="KW-0547">Nucleotide-binding</keyword>
<dbReference type="InterPro" id="IPR036097">
    <property type="entry name" value="HisK_dim/P_sf"/>
</dbReference>
<comment type="subcellular location">
    <subcellularLocation>
        <location evidence="2">Cell membrane</location>
        <topology evidence="2">Multi-pass membrane protein</topology>
    </subcellularLocation>
</comment>
<evidence type="ECO:0000256" key="7">
    <source>
        <dbReference type="ARBA" id="ARBA00022741"/>
    </source>
</evidence>
<keyword evidence="4" id="KW-1003">Cell membrane</keyword>
<dbReference type="PANTHER" id="PTHR44936">
    <property type="entry name" value="SENSOR PROTEIN CREC"/>
    <property type="match status" value="1"/>
</dbReference>
<dbReference type="SMART" id="SM00387">
    <property type="entry name" value="HATPase_c"/>
    <property type="match status" value="1"/>
</dbReference>
<keyword evidence="6" id="KW-0808">Transferase</keyword>
<dbReference type="SUPFAM" id="SSF47384">
    <property type="entry name" value="Homodimeric domain of signal transducing histidine kinase"/>
    <property type="match status" value="1"/>
</dbReference>
<dbReference type="InterPro" id="IPR036890">
    <property type="entry name" value="HATPase_C_sf"/>
</dbReference>
<feature type="transmembrane region" description="Helical" evidence="10">
    <location>
        <begin position="153"/>
        <end position="174"/>
    </location>
</feature>
<dbReference type="EC" id="2.7.13.3" evidence="3"/>
<evidence type="ECO:0000256" key="2">
    <source>
        <dbReference type="ARBA" id="ARBA00004651"/>
    </source>
</evidence>
<evidence type="ECO:0000256" key="6">
    <source>
        <dbReference type="ARBA" id="ARBA00022679"/>
    </source>
</evidence>
<dbReference type="SMART" id="SM00304">
    <property type="entry name" value="HAMP"/>
    <property type="match status" value="1"/>
</dbReference>
<keyword evidence="10" id="KW-0812">Transmembrane</keyword>
<evidence type="ECO:0000256" key="5">
    <source>
        <dbReference type="ARBA" id="ARBA00022553"/>
    </source>
</evidence>
<dbReference type="CDD" id="cd00075">
    <property type="entry name" value="HATPase"/>
    <property type="match status" value="1"/>
</dbReference>
<dbReference type="InterPro" id="IPR003661">
    <property type="entry name" value="HisK_dim/P_dom"/>
</dbReference>
<protein>
    <recommendedName>
        <fullName evidence="3">histidine kinase</fullName>
        <ecNumber evidence="3">2.7.13.3</ecNumber>
    </recommendedName>
</protein>
<keyword evidence="8 13" id="KW-0418">Kinase</keyword>
<dbReference type="GO" id="GO:0000155">
    <property type="term" value="F:phosphorelay sensor kinase activity"/>
    <property type="evidence" value="ECO:0007669"/>
    <property type="project" value="InterPro"/>
</dbReference>
<dbReference type="InterPro" id="IPR004358">
    <property type="entry name" value="Sig_transdc_His_kin-like_C"/>
</dbReference>
<dbReference type="Gene3D" id="1.10.287.130">
    <property type="match status" value="1"/>
</dbReference>
<dbReference type="InterPro" id="IPR050980">
    <property type="entry name" value="2C_sensor_his_kinase"/>
</dbReference>
<evidence type="ECO:0000256" key="3">
    <source>
        <dbReference type="ARBA" id="ARBA00012438"/>
    </source>
</evidence>
<evidence type="ECO:0000313" key="13">
    <source>
        <dbReference type="EMBL" id="TCI13497.1"/>
    </source>
</evidence>
<dbReference type="PROSITE" id="PS50885">
    <property type="entry name" value="HAMP"/>
    <property type="match status" value="1"/>
</dbReference>
<accession>A0A4V2NMI9</accession>
<dbReference type="Gene3D" id="3.30.565.10">
    <property type="entry name" value="Histidine kinase-like ATPase, C-terminal domain"/>
    <property type="match status" value="1"/>
</dbReference>
<dbReference type="PANTHER" id="PTHR44936:SF10">
    <property type="entry name" value="SENSOR PROTEIN RSTB"/>
    <property type="match status" value="1"/>
</dbReference>
<dbReference type="InterPro" id="IPR005467">
    <property type="entry name" value="His_kinase_dom"/>
</dbReference>
<feature type="domain" description="Histidine kinase" evidence="11">
    <location>
        <begin position="238"/>
        <end position="449"/>
    </location>
</feature>
<gene>
    <name evidence="13" type="ORF">EZM97_09595</name>
</gene>
<dbReference type="SMART" id="SM00388">
    <property type="entry name" value="HisKA"/>
    <property type="match status" value="1"/>
</dbReference>
<keyword evidence="14" id="KW-1185">Reference proteome</keyword>
<dbReference type="Pfam" id="PF00672">
    <property type="entry name" value="HAMP"/>
    <property type="match status" value="1"/>
</dbReference>
<dbReference type="Pfam" id="PF00512">
    <property type="entry name" value="HisKA"/>
    <property type="match status" value="1"/>
</dbReference>
<dbReference type="CDD" id="cd00082">
    <property type="entry name" value="HisKA"/>
    <property type="match status" value="1"/>
</dbReference>
<keyword evidence="10" id="KW-0472">Membrane</keyword>
<evidence type="ECO:0000259" key="12">
    <source>
        <dbReference type="PROSITE" id="PS50885"/>
    </source>
</evidence>
<organism evidence="13 14">
    <name type="scientific">Dyella soli</name>
    <dbReference type="NCBI Taxonomy" id="522319"/>
    <lineage>
        <taxon>Bacteria</taxon>
        <taxon>Pseudomonadati</taxon>
        <taxon>Pseudomonadota</taxon>
        <taxon>Gammaproteobacteria</taxon>
        <taxon>Lysobacterales</taxon>
        <taxon>Rhodanobacteraceae</taxon>
        <taxon>Dyella</taxon>
    </lineage>
</organism>
<evidence type="ECO:0000256" key="8">
    <source>
        <dbReference type="ARBA" id="ARBA00022777"/>
    </source>
</evidence>
<keyword evidence="5" id="KW-0597">Phosphoprotein</keyword>
<dbReference type="Pfam" id="PF02518">
    <property type="entry name" value="HATPase_c"/>
    <property type="match status" value="1"/>
</dbReference>
<keyword evidence="9" id="KW-0067">ATP-binding</keyword>
<evidence type="ECO:0000256" key="9">
    <source>
        <dbReference type="ARBA" id="ARBA00022840"/>
    </source>
</evidence>
<dbReference type="AlphaFoldDB" id="A0A4V2NMI9"/>
<evidence type="ECO:0000256" key="10">
    <source>
        <dbReference type="SAM" id="Phobius"/>
    </source>
</evidence>
<feature type="domain" description="HAMP" evidence="12">
    <location>
        <begin position="175"/>
        <end position="230"/>
    </location>
</feature>
<name>A0A4V2NMI9_9GAMM</name>
<proteinExistence type="predicted"/>
<dbReference type="Gene3D" id="6.10.340.10">
    <property type="match status" value="1"/>
</dbReference>
<dbReference type="InterPro" id="IPR003660">
    <property type="entry name" value="HAMP_dom"/>
</dbReference>
<reference evidence="13 14" key="1">
    <citation type="submission" date="2019-02" db="EMBL/GenBank/DDBJ databases">
        <title>Dyella amyloliquefaciens sp. nov., isolated from forest soil.</title>
        <authorList>
            <person name="Gao Z.-H."/>
            <person name="Qiu L.-H."/>
        </authorList>
    </citation>
    <scope>NUCLEOTIDE SEQUENCE [LARGE SCALE GENOMIC DNA]</scope>
    <source>
        <strain evidence="13 14">KACC 12747</strain>
    </source>
</reference>
<dbReference type="InterPro" id="IPR003594">
    <property type="entry name" value="HATPase_dom"/>
</dbReference>
<evidence type="ECO:0000313" key="14">
    <source>
        <dbReference type="Proteomes" id="UP000291822"/>
    </source>
</evidence>
<dbReference type="PRINTS" id="PR00344">
    <property type="entry name" value="BCTRLSENSOR"/>
</dbReference>
<dbReference type="RefSeq" id="WP_131149720.1">
    <property type="nucleotide sequence ID" value="NZ_SJTG01000001.1"/>
</dbReference>
<feature type="transmembrane region" description="Helical" evidence="10">
    <location>
        <begin position="12"/>
        <end position="30"/>
    </location>
</feature>
<keyword evidence="10" id="KW-1133">Transmembrane helix</keyword>